<dbReference type="AlphaFoldDB" id="A0A0K8UDE5"/>
<accession>A0A0K8UDE5</accession>
<gene>
    <name evidence="1" type="ORF">c0_g1_i1</name>
</gene>
<protein>
    <submittedName>
        <fullName evidence="1">Uncharacterized protein</fullName>
    </submittedName>
</protein>
<proteinExistence type="predicted"/>
<organism evidence="1">
    <name type="scientific">Bactrocera latifrons</name>
    <name type="common">Malaysian fruit fly</name>
    <name type="synonym">Chaetodacus latifrons</name>
    <dbReference type="NCBI Taxonomy" id="174628"/>
    <lineage>
        <taxon>Eukaryota</taxon>
        <taxon>Metazoa</taxon>
        <taxon>Ecdysozoa</taxon>
        <taxon>Arthropoda</taxon>
        <taxon>Hexapoda</taxon>
        <taxon>Insecta</taxon>
        <taxon>Pterygota</taxon>
        <taxon>Neoptera</taxon>
        <taxon>Endopterygota</taxon>
        <taxon>Diptera</taxon>
        <taxon>Brachycera</taxon>
        <taxon>Muscomorpha</taxon>
        <taxon>Tephritoidea</taxon>
        <taxon>Tephritidae</taxon>
        <taxon>Bactrocera</taxon>
        <taxon>Bactrocera</taxon>
    </lineage>
</organism>
<name>A0A0K8UDE5_BACLA</name>
<dbReference type="EMBL" id="GDHF01027627">
    <property type="protein sequence ID" value="JAI24687.1"/>
    <property type="molecule type" value="Transcribed_RNA"/>
</dbReference>
<evidence type="ECO:0000313" key="1">
    <source>
        <dbReference type="EMBL" id="JAI24687.1"/>
    </source>
</evidence>
<sequence>MADVEIMQTVSETKKTKKVKKTTKRRESEVQITEVEQTDQNEEKGYVSCRLVLWHKCICQRNCRMRVKPFLEGLEFFCCSEVVLFYNVIGDTATICSIYANLSS</sequence>
<reference evidence="1" key="1">
    <citation type="submission" date="2015-06" db="EMBL/GenBank/DDBJ databases">
        <authorList>
            <person name="Hoefler B.C."/>
            <person name="Straight P.D."/>
        </authorList>
    </citation>
    <scope>NUCLEOTIDE SEQUENCE</scope>
</reference>